<proteinExistence type="predicted"/>
<protein>
    <submittedName>
        <fullName evidence="2">Uncharacterized protein</fullName>
    </submittedName>
</protein>
<dbReference type="AlphaFoldDB" id="A0ABD1D351"/>
<gene>
    <name evidence="2" type="ORF">pipiens_001312</name>
</gene>
<dbReference type="Proteomes" id="UP001562425">
    <property type="component" value="Unassembled WGS sequence"/>
</dbReference>
<feature type="region of interest" description="Disordered" evidence="1">
    <location>
        <begin position="1"/>
        <end position="45"/>
    </location>
</feature>
<name>A0ABD1D351_CULPP</name>
<feature type="compositionally biased region" description="Polar residues" evidence="1">
    <location>
        <begin position="12"/>
        <end position="28"/>
    </location>
</feature>
<organism evidence="2 3">
    <name type="scientific">Culex pipiens pipiens</name>
    <name type="common">Northern house mosquito</name>
    <dbReference type="NCBI Taxonomy" id="38569"/>
    <lineage>
        <taxon>Eukaryota</taxon>
        <taxon>Metazoa</taxon>
        <taxon>Ecdysozoa</taxon>
        <taxon>Arthropoda</taxon>
        <taxon>Hexapoda</taxon>
        <taxon>Insecta</taxon>
        <taxon>Pterygota</taxon>
        <taxon>Neoptera</taxon>
        <taxon>Endopterygota</taxon>
        <taxon>Diptera</taxon>
        <taxon>Nematocera</taxon>
        <taxon>Culicoidea</taxon>
        <taxon>Culicidae</taxon>
        <taxon>Culicinae</taxon>
        <taxon>Culicini</taxon>
        <taxon>Culex</taxon>
        <taxon>Culex</taxon>
    </lineage>
</organism>
<keyword evidence="3" id="KW-1185">Reference proteome</keyword>
<evidence type="ECO:0000313" key="3">
    <source>
        <dbReference type="Proteomes" id="UP001562425"/>
    </source>
</evidence>
<accession>A0ABD1D351</accession>
<sequence>MGESSHGKPSWPSCTHQRVQNQTLVSSKNPERILRKQAPKMAQVPARNPKYSAADLWPPGSKDRDFPPAAFFPVYVGNFLCQQRAELVARVQQYFASKGLLARMVFVRSAQNDPFQSYQDKTKLYDCLVYLTRQRDAQDAVKYLHRDKYYGHRLNVFPGRNRHYFSPDSTVQVVGQVPGVCDDSPAQMFEDEVRKATCKAISCNARNALDQVLLEFKSSEEMETGIRLAYRKGIGLTSIKTTALKQRFIEADIKQEIRKRQQFVTEMPSPDVLRKLMQGKKKRQARLPANHDHVIRALRRIQTVAAQRHLSIDLYRAMFPNAYNQFMAVLQASNGDSQAIGFIQTYVAPWQLRQNQLNPWEWMHVHLHNEGLNYVQGVITKRLLN</sequence>
<evidence type="ECO:0000313" key="2">
    <source>
        <dbReference type="EMBL" id="KAL1391615.1"/>
    </source>
</evidence>
<dbReference type="EMBL" id="JBEHCU010007815">
    <property type="protein sequence ID" value="KAL1391615.1"/>
    <property type="molecule type" value="Genomic_DNA"/>
</dbReference>
<reference evidence="2 3" key="1">
    <citation type="submission" date="2024-05" db="EMBL/GenBank/DDBJ databases">
        <title>Culex pipiens pipiens assembly and annotation.</title>
        <authorList>
            <person name="Alout H."/>
            <person name="Durand T."/>
        </authorList>
    </citation>
    <scope>NUCLEOTIDE SEQUENCE [LARGE SCALE GENOMIC DNA]</scope>
    <source>
        <strain evidence="2">HA-2024</strain>
        <tissue evidence="2">Whole body</tissue>
    </source>
</reference>
<evidence type="ECO:0000256" key="1">
    <source>
        <dbReference type="SAM" id="MobiDB-lite"/>
    </source>
</evidence>
<comment type="caution">
    <text evidence="2">The sequence shown here is derived from an EMBL/GenBank/DDBJ whole genome shotgun (WGS) entry which is preliminary data.</text>
</comment>